<feature type="domain" description="Carboxylesterase type B" evidence="2">
    <location>
        <begin position="47"/>
        <end position="231"/>
    </location>
</feature>
<dbReference type="SUPFAM" id="SSF53474">
    <property type="entry name" value="alpha/beta-Hydrolases"/>
    <property type="match status" value="1"/>
</dbReference>
<dbReference type="PANTHER" id="PTHR11559">
    <property type="entry name" value="CARBOXYLESTERASE"/>
    <property type="match status" value="1"/>
</dbReference>
<keyword evidence="1" id="KW-0325">Glycoprotein</keyword>
<dbReference type="Pfam" id="PF00135">
    <property type="entry name" value="COesterase"/>
    <property type="match status" value="2"/>
</dbReference>
<evidence type="ECO:0000256" key="1">
    <source>
        <dbReference type="ARBA" id="ARBA00023180"/>
    </source>
</evidence>
<evidence type="ECO:0000259" key="2">
    <source>
        <dbReference type="Pfam" id="PF00135"/>
    </source>
</evidence>
<proteinExistence type="predicted"/>
<dbReference type="InterPro" id="IPR029058">
    <property type="entry name" value="AB_hydrolase_fold"/>
</dbReference>
<dbReference type="EMBL" id="OD567509">
    <property type="protein sequence ID" value="CAD7445765.1"/>
    <property type="molecule type" value="Genomic_DNA"/>
</dbReference>
<dbReference type="InterPro" id="IPR002018">
    <property type="entry name" value="CarbesteraseB"/>
</dbReference>
<protein>
    <recommendedName>
        <fullName evidence="2">Carboxylesterase type B domain-containing protein</fullName>
    </recommendedName>
</protein>
<feature type="domain" description="Carboxylesterase type B" evidence="2">
    <location>
        <begin position="233"/>
        <end position="319"/>
    </location>
</feature>
<sequence length="328" mass="37012">MRPPKWLKLNLITKMYDRLTVINYTKTATSHIIVKSRKANNLRWGASERLFHKAIPMSGSAFCPWAVTEGTDLKERILRLGQGLGFKDVNGGQSLADFLRTIPVNELVASKLKALQEKDLSSNPIPFLPTIDDSSLNAFLPDTPVQLIKSEHFHNVPIMTGTTSAEGLVIYLIGQFDARILSQINEDIELLLPAHSTLKRGSKKSLEVAAKIKEFYFKERNISEATLKEYIDVRAAHGDELFYLFRSDNLKNEIKPGTPEEKVSSNMVNLWTNFAKTGNPSVGLATAWPPHTSNDSCFLNIDTELTVGSELNKERIEFWEKLYIELEY</sequence>
<name>A0A7R9F4N7_9NEOP</name>
<gene>
    <name evidence="3" type="ORF">TBIB3V08_LOCUS8113</name>
</gene>
<dbReference type="AlphaFoldDB" id="A0A7R9F4N7"/>
<dbReference type="Gene3D" id="3.40.50.1820">
    <property type="entry name" value="alpha/beta hydrolase"/>
    <property type="match status" value="2"/>
</dbReference>
<reference evidence="3" key="1">
    <citation type="submission" date="2020-11" db="EMBL/GenBank/DDBJ databases">
        <authorList>
            <person name="Tran Van P."/>
        </authorList>
    </citation>
    <scope>NUCLEOTIDE SEQUENCE</scope>
</reference>
<evidence type="ECO:0000313" key="3">
    <source>
        <dbReference type="EMBL" id="CAD7445765.1"/>
    </source>
</evidence>
<dbReference type="InterPro" id="IPR050309">
    <property type="entry name" value="Type-B_Carboxylest/Lipase"/>
</dbReference>
<accession>A0A7R9F4N7</accession>
<organism evidence="3">
    <name type="scientific">Timema bartmani</name>
    <dbReference type="NCBI Taxonomy" id="61472"/>
    <lineage>
        <taxon>Eukaryota</taxon>
        <taxon>Metazoa</taxon>
        <taxon>Ecdysozoa</taxon>
        <taxon>Arthropoda</taxon>
        <taxon>Hexapoda</taxon>
        <taxon>Insecta</taxon>
        <taxon>Pterygota</taxon>
        <taxon>Neoptera</taxon>
        <taxon>Polyneoptera</taxon>
        <taxon>Phasmatodea</taxon>
        <taxon>Timematodea</taxon>
        <taxon>Timematoidea</taxon>
        <taxon>Timematidae</taxon>
        <taxon>Timema</taxon>
    </lineage>
</organism>